<dbReference type="Gene3D" id="1.20.58.1220">
    <property type="entry name" value="Exo84p, C-terminal helical domain"/>
    <property type="match status" value="1"/>
</dbReference>
<dbReference type="GO" id="GO:0006893">
    <property type="term" value="P:Golgi to plasma membrane transport"/>
    <property type="evidence" value="ECO:0007669"/>
    <property type="project" value="TreeGrafter"/>
</dbReference>
<gene>
    <name evidence="8" type="ORF">DL89DRAFT_281382</name>
</gene>
<dbReference type="GO" id="GO:0006887">
    <property type="term" value="P:exocytosis"/>
    <property type="evidence" value="ECO:0007669"/>
    <property type="project" value="UniProtKB-KW"/>
</dbReference>
<dbReference type="Pfam" id="PF08700">
    <property type="entry name" value="VPS51_Exo84_N"/>
    <property type="match status" value="1"/>
</dbReference>
<dbReference type="STRING" id="61395.A0A1Y1WGQ1"/>
<evidence type="ECO:0000256" key="6">
    <source>
        <dbReference type="ARBA" id="ARBA00022927"/>
    </source>
</evidence>
<keyword evidence="6" id="KW-0653">Protein transport</keyword>
<evidence type="ECO:0000259" key="7">
    <source>
        <dbReference type="Pfam" id="PF16528"/>
    </source>
</evidence>
<dbReference type="Pfam" id="PF16528">
    <property type="entry name" value="Exo84_C"/>
    <property type="match status" value="1"/>
</dbReference>
<dbReference type="PANTHER" id="PTHR21426">
    <property type="entry name" value="EXOCYST COMPLEX COMPONENT 8"/>
    <property type="match status" value="1"/>
</dbReference>
<accession>A0A1Y1WGQ1</accession>
<evidence type="ECO:0000256" key="1">
    <source>
        <dbReference type="ARBA" id="ARBA00004398"/>
    </source>
</evidence>
<dbReference type="InterPro" id="IPR032403">
    <property type="entry name" value="Exo84_C"/>
</dbReference>
<keyword evidence="9" id="KW-1185">Reference proteome</keyword>
<evidence type="ECO:0000256" key="2">
    <source>
        <dbReference type="ARBA" id="ARBA00007210"/>
    </source>
</evidence>
<dbReference type="SUPFAM" id="SSF50729">
    <property type="entry name" value="PH domain-like"/>
    <property type="match status" value="1"/>
</dbReference>
<reference evidence="8 9" key="1">
    <citation type="submission" date="2016-07" db="EMBL/GenBank/DDBJ databases">
        <title>Pervasive Adenine N6-methylation of Active Genes in Fungi.</title>
        <authorList>
            <consortium name="DOE Joint Genome Institute"/>
            <person name="Mondo S.J."/>
            <person name="Dannebaum R.O."/>
            <person name="Kuo R.C."/>
            <person name="Labutti K."/>
            <person name="Haridas S."/>
            <person name="Kuo A."/>
            <person name="Salamov A."/>
            <person name="Ahrendt S.R."/>
            <person name="Lipzen A."/>
            <person name="Sullivan W."/>
            <person name="Andreopoulos W.B."/>
            <person name="Clum A."/>
            <person name="Lindquist E."/>
            <person name="Daum C."/>
            <person name="Ramamoorthy G.K."/>
            <person name="Gryganskyi A."/>
            <person name="Culley D."/>
            <person name="Magnuson J.K."/>
            <person name="James T.Y."/>
            <person name="O'Malley M.A."/>
            <person name="Stajich J.E."/>
            <person name="Spatafora J.W."/>
            <person name="Visel A."/>
            <person name="Grigoriev I.V."/>
        </authorList>
    </citation>
    <scope>NUCLEOTIDE SEQUENCE [LARGE SCALE GENOMIC DNA]</scope>
    <source>
        <strain evidence="8 9">ATCC 12442</strain>
    </source>
</reference>
<evidence type="ECO:0000256" key="5">
    <source>
        <dbReference type="ARBA" id="ARBA00022483"/>
    </source>
</evidence>
<comment type="caution">
    <text evidence="8">The sequence shown here is derived from an EMBL/GenBank/DDBJ whole genome shotgun (WGS) entry which is preliminary data.</text>
</comment>
<proteinExistence type="inferred from homology"/>
<sequence>MTVAPRAMLDAKPAADAQQAEVPNVVLSELVASNFKPEDYLKRTLKAVPEKSIRQFRKALEDSRKLTARNLQKNVYRNYESFVFISKEISGMERDMQLLRELLYNISQVGDDLIEEETEENLGRRRTLRMSMANQQDMFKEQLAKGIGELSPSTLAARQKIDVVVLNDILLLAVRRKRGNYSQAIPVADRAFNMADVSVEDLGDSPRMANLVKLVNRAETLIFAFAHIESKKEFVMLIDHAKSTLFSLDAMPMPPSNQGRPGSWAALPRTRQDSGSAGARARFDEMLDALDIHIARREFDESTALVLKLKQRLEAAGKGPEAVREAVEAHVAELARLILADLLIPCSPRKQVAGNVSLLHRLGWDKEAKEAFLASRSATIKNRTRQLKLEGNTRLYIRELAVVYFRLIRNTCEWYSEFFQDPTMISALIAWVRQEMAGYAAIFRRHVFHETQKFQTIASCLKHTLVEVEILGHAGLDLKFMLDQEFFPDLTGCIRSYETRCIAMLGKAVAEDSLAIASKITAGTEELAKVFGKQIPIIAAVSKLDEVLTDFGNELRYIVRDSLYGQSVASVTAIIEGVLKHLLTALRRGTITYAQEFALLVSTQAIVSWVIPRIGYAARPGVWAHRHRHPQPGAAARGLPAVPTGRVLPEAVTGDCPGDL</sequence>
<comment type="similarity">
    <text evidence="2">Belongs to the EXO84 family.</text>
</comment>
<comment type="subcellular location">
    <subcellularLocation>
        <location evidence="1">Cytoplasmic vesicle</location>
        <location evidence="1">Secretory vesicle</location>
    </subcellularLocation>
</comment>
<keyword evidence="5" id="KW-0268">Exocytosis</keyword>
<dbReference type="InterPro" id="IPR011993">
    <property type="entry name" value="PH-like_dom_sf"/>
</dbReference>
<dbReference type="GeneID" id="63806289"/>
<evidence type="ECO:0000313" key="8">
    <source>
        <dbReference type="EMBL" id="ORX72652.1"/>
    </source>
</evidence>
<dbReference type="AlphaFoldDB" id="A0A1Y1WGQ1"/>
<evidence type="ECO:0000256" key="4">
    <source>
        <dbReference type="ARBA" id="ARBA00022448"/>
    </source>
</evidence>
<dbReference type="GO" id="GO:0015031">
    <property type="term" value="P:protein transport"/>
    <property type="evidence" value="ECO:0007669"/>
    <property type="project" value="UniProtKB-KW"/>
</dbReference>
<dbReference type="InterPro" id="IPR033961">
    <property type="entry name" value="Exo84"/>
</dbReference>
<organism evidence="8 9">
    <name type="scientific">Linderina pennispora</name>
    <dbReference type="NCBI Taxonomy" id="61395"/>
    <lineage>
        <taxon>Eukaryota</taxon>
        <taxon>Fungi</taxon>
        <taxon>Fungi incertae sedis</taxon>
        <taxon>Zoopagomycota</taxon>
        <taxon>Kickxellomycotina</taxon>
        <taxon>Kickxellomycetes</taxon>
        <taxon>Kickxellales</taxon>
        <taxon>Kickxellaceae</taxon>
        <taxon>Linderina</taxon>
    </lineage>
</organism>
<evidence type="ECO:0000256" key="3">
    <source>
        <dbReference type="ARBA" id="ARBA00021269"/>
    </source>
</evidence>
<dbReference type="Proteomes" id="UP000193922">
    <property type="component" value="Unassembled WGS sequence"/>
</dbReference>
<dbReference type="InterPro" id="IPR016159">
    <property type="entry name" value="Cullin_repeat-like_dom_sf"/>
</dbReference>
<protein>
    <recommendedName>
        <fullName evidence="3">Exocyst complex component EXO84</fullName>
    </recommendedName>
</protein>
<evidence type="ECO:0000313" key="9">
    <source>
        <dbReference type="Proteomes" id="UP000193922"/>
    </source>
</evidence>
<name>A0A1Y1WGQ1_9FUNG</name>
<dbReference type="InterPro" id="IPR042560">
    <property type="entry name" value="Exo84_C_2"/>
</dbReference>
<keyword evidence="4" id="KW-0813">Transport</keyword>
<dbReference type="GO" id="GO:0030133">
    <property type="term" value="C:transport vesicle"/>
    <property type="evidence" value="ECO:0007669"/>
    <property type="project" value="UniProtKB-SubCell"/>
</dbReference>
<dbReference type="InterPro" id="IPR042561">
    <property type="entry name" value="Exo84_C_1"/>
</dbReference>
<dbReference type="Gene3D" id="1.20.58.1210">
    <property type="entry name" value="Exo84p, N-terminal helical domain"/>
    <property type="match status" value="1"/>
</dbReference>
<dbReference type="Pfam" id="PF25345">
    <property type="entry name" value="PH_EXO84"/>
    <property type="match status" value="1"/>
</dbReference>
<dbReference type="EMBL" id="MCFD01000002">
    <property type="protein sequence ID" value="ORX72652.1"/>
    <property type="molecule type" value="Genomic_DNA"/>
</dbReference>
<dbReference type="Gene3D" id="2.30.29.30">
    <property type="entry name" value="Pleckstrin-homology domain (PH domain)/Phosphotyrosine-binding domain (PTB)"/>
    <property type="match status" value="1"/>
</dbReference>
<dbReference type="SUPFAM" id="SSF74788">
    <property type="entry name" value="Cullin repeat-like"/>
    <property type="match status" value="1"/>
</dbReference>
<dbReference type="GO" id="GO:0000145">
    <property type="term" value="C:exocyst"/>
    <property type="evidence" value="ECO:0007669"/>
    <property type="project" value="InterPro"/>
</dbReference>
<feature type="domain" description="Exocyst component Exo84 C-terminal" evidence="7">
    <location>
        <begin position="283"/>
        <end position="479"/>
    </location>
</feature>
<dbReference type="PANTHER" id="PTHR21426:SF12">
    <property type="entry name" value="EXOCYST COMPLEX COMPONENT 8"/>
    <property type="match status" value="1"/>
</dbReference>
<dbReference type="OrthoDB" id="642193at2759"/>
<dbReference type="RefSeq" id="XP_040745992.1">
    <property type="nucleotide sequence ID" value="XM_040889641.1"/>
</dbReference>